<reference evidence="1 2" key="1">
    <citation type="journal article" date="2016" name="Nat. Commun.">
        <title>Thousands of microbial genomes shed light on interconnected biogeochemical processes in an aquifer system.</title>
        <authorList>
            <person name="Anantharaman K."/>
            <person name="Brown C.T."/>
            <person name="Hug L.A."/>
            <person name="Sharon I."/>
            <person name="Castelle C.J."/>
            <person name="Probst A.J."/>
            <person name="Thomas B.C."/>
            <person name="Singh A."/>
            <person name="Wilkins M.J."/>
            <person name="Karaoz U."/>
            <person name="Brodie E.L."/>
            <person name="Williams K.H."/>
            <person name="Hubbard S.S."/>
            <person name="Banfield J.F."/>
        </authorList>
    </citation>
    <scope>NUCLEOTIDE SEQUENCE [LARGE SCALE GENOMIC DNA]</scope>
    <source>
        <strain evidence="2">RIFCSPLOWO2_12_FULL_64_10</strain>
    </source>
</reference>
<dbReference type="Proteomes" id="UP000178606">
    <property type="component" value="Unassembled WGS sequence"/>
</dbReference>
<sequence>MRKKELMLCGLLAMLCVAWPDVARGQVRAGVRGGATIDPDQFHFGFHVQAVIVQQLRFQPNVEVGVGDNLTLIALNPELNYLFAARSPMKPYVGGGPGINVFDRRGPFGGTHTDVGVNFVFGIEVPLRRGPDFLAELKVGVGDTPDLKMTFGLTF</sequence>
<evidence type="ECO:0008006" key="3">
    <source>
        <dbReference type="Google" id="ProtNLM"/>
    </source>
</evidence>
<dbReference type="InterPro" id="IPR011250">
    <property type="entry name" value="OMP/PagP_B-barrel"/>
</dbReference>
<protein>
    <recommendedName>
        <fullName evidence="3">Outer membrane protein beta-barrel domain-containing protein</fullName>
    </recommendedName>
</protein>
<proteinExistence type="predicted"/>
<dbReference type="SUPFAM" id="SSF56925">
    <property type="entry name" value="OMPA-like"/>
    <property type="match status" value="1"/>
</dbReference>
<organism evidence="1 2">
    <name type="scientific">Handelsmanbacteria sp. (strain RIFCSPLOWO2_12_FULL_64_10)</name>
    <dbReference type="NCBI Taxonomy" id="1817868"/>
    <lineage>
        <taxon>Bacteria</taxon>
        <taxon>Candidatus Handelsmaniibacteriota</taxon>
    </lineage>
</organism>
<accession>A0A1F6C623</accession>
<dbReference type="AlphaFoldDB" id="A0A1F6C623"/>
<gene>
    <name evidence="1" type="ORF">A3F84_05510</name>
</gene>
<evidence type="ECO:0000313" key="2">
    <source>
        <dbReference type="Proteomes" id="UP000178606"/>
    </source>
</evidence>
<comment type="caution">
    <text evidence="1">The sequence shown here is derived from an EMBL/GenBank/DDBJ whole genome shotgun (WGS) entry which is preliminary data.</text>
</comment>
<dbReference type="EMBL" id="MFKF01000399">
    <property type="protein sequence ID" value="OGG44588.1"/>
    <property type="molecule type" value="Genomic_DNA"/>
</dbReference>
<evidence type="ECO:0000313" key="1">
    <source>
        <dbReference type="EMBL" id="OGG44588.1"/>
    </source>
</evidence>
<name>A0A1F6C623_HANXR</name>